<evidence type="ECO:0000256" key="1">
    <source>
        <dbReference type="SAM" id="MobiDB-lite"/>
    </source>
</evidence>
<dbReference type="InterPro" id="IPR038499">
    <property type="entry name" value="BRO1_sf"/>
</dbReference>
<dbReference type="EMBL" id="FN655535">
    <property type="protein sequence ID" value="CBY39447.1"/>
    <property type="molecule type" value="Genomic_DNA"/>
</dbReference>
<dbReference type="Pfam" id="PF03097">
    <property type="entry name" value="BRO1"/>
    <property type="match status" value="1"/>
</dbReference>
<proteinExistence type="predicted"/>
<dbReference type="GO" id="GO:0000281">
    <property type="term" value="P:mitotic cytokinesis"/>
    <property type="evidence" value="ECO:0007669"/>
    <property type="project" value="TreeGrafter"/>
</dbReference>
<dbReference type="Gene3D" id="1.20.120.560">
    <property type="entry name" value="alix/aip1 in complex with the ypdl late domain"/>
    <property type="match status" value="1"/>
</dbReference>
<dbReference type="SMART" id="SM01041">
    <property type="entry name" value="BRO1"/>
    <property type="match status" value="1"/>
</dbReference>
<dbReference type="Gene3D" id="1.25.40.280">
    <property type="entry name" value="alix/aip1 like domains"/>
    <property type="match status" value="1"/>
</dbReference>
<name>E4YVG2_OIKDI</name>
<dbReference type="Gene3D" id="1.20.140.50">
    <property type="entry name" value="alix/aip1 like domains"/>
    <property type="match status" value="1"/>
</dbReference>
<dbReference type="AlphaFoldDB" id="E4YVG2"/>
<gene>
    <name evidence="3" type="ORF">GSOID_T00020014001</name>
</gene>
<dbReference type="InterPro" id="IPR025304">
    <property type="entry name" value="ALIX_V_dom"/>
</dbReference>
<evidence type="ECO:0000259" key="2">
    <source>
        <dbReference type="PROSITE" id="PS51180"/>
    </source>
</evidence>
<feature type="domain" description="BRO1" evidence="2">
    <location>
        <begin position="1"/>
        <end position="350"/>
    </location>
</feature>
<dbReference type="PANTHER" id="PTHR23030:SF39">
    <property type="entry name" value="PROGRAMMED CELL DEATH 6-INTERACTING PROTEIN"/>
    <property type="match status" value="1"/>
</dbReference>
<sequence>MASELDKLRRTACVKALDRTETSLAVLTKYHDQLVKIQGKIPFSMKDCAVTFAWKDPFEKKGAFSSSKGKIAMCSGDFEHLCVLWNCAALMSQIAASQMEDDEGAKEAVKNFNRAAGIYNYIKDNVAGVLNKETPTTDLLPTTLTTLSVYMLACAQEQIYQKASRGGMKENVLAKLCEQAYNLYKESNRHSQQISKDLVSYSSTKSKYFKARAQWHQAKAHQNDKLFGEMISRLRVAEGIVKDLSKESQKYKTFYNDVKNLREEAEKENNFIYHCVIPAPEKLEPIGVAAVAKATTYKRGDLLTPADKAVDFFEAVQPIEVNEANSTFETKKKAFVDGQIERIRDLTTTLNGVLRTMHLPEAIEETSGSGVPRSVADKALDVRVKGGIDKIKSLSNNIPDSLQRNHDLLNEAKRMLTAEQESDSSLRAQFGTRLVVSPSDQLTKSLWTDCQKYEGILQKAVEADSIVKQKIEDNARGLELLSGTDDQLNEAFPSGSVANVLSDNPVIKELKTLCQQSEALKNERDVIESEMRGATVTMNIEFCQALQEHGVINAEEMSQDKLENAFAELVSQINDSADRQESVLANLQRCSQEFSMLKKSGAAEEERQKVLTQINTAYDSFRELCSNLEEGTKFYNDLTNYLLRLQGKVSDFCFARKTEKDEFLRTQTNIASEAGNIATPSFLNQAQPPPSPAPQQQQQPAYGNPPQQGQNPGYPSYPPQGNQYQPYPNQPVYGNQPGQPNPGYQQGGYQPPYPPR</sequence>
<dbReference type="Pfam" id="PF13949">
    <property type="entry name" value="ALIX_LYPXL_bnd"/>
    <property type="match status" value="1"/>
</dbReference>
<feature type="compositionally biased region" description="Low complexity" evidence="1">
    <location>
        <begin position="694"/>
        <end position="750"/>
    </location>
</feature>
<feature type="region of interest" description="Disordered" evidence="1">
    <location>
        <begin position="680"/>
        <end position="756"/>
    </location>
</feature>
<dbReference type="PANTHER" id="PTHR23030">
    <property type="entry name" value="PCD6 INTERACTING PROTEIN-RELATED"/>
    <property type="match status" value="1"/>
</dbReference>
<dbReference type="PROSITE" id="PS51180">
    <property type="entry name" value="BRO1"/>
    <property type="match status" value="1"/>
</dbReference>
<dbReference type="Proteomes" id="UP000011014">
    <property type="component" value="Unassembled WGS sequence"/>
</dbReference>
<organism evidence="3">
    <name type="scientific">Oikopleura dioica</name>
    <name type="common">Tunicate</name>
    <dbReference type="NCBI Taxonomy" id="34765"/>
    <lineage>
        <taxon>Eukaryota</taxon>
        <taxon>Metazoa</taxon>
        <taxon>Chordata</taxon>
        <taxon>Tunicata</taxon>
        <taxon>Appendicularia</taxon>
        <taxon>Copelata</taxon>
        <taxon>Oikopleuridae</taxon>
        <taxon>Oikopleura</taxon>
    </lineage>
</organism>
<reference evidence="3" key="1">
    <citation type="journal article" date="2010" name="Science">
        <title>Plasticity of animal genome architecture unmasked by rapid evolution of a pelagic tunicate.</title>
        <authorList>
            <person name="Denoeud F."/>
            <person name="Henriet S."/>
            <person name="Mungpakdee S."/>
            <person name="Aury J.M."/>
            <person name="Da Silva C."/>
            <person name="Brinkmann H."/>
            <person name="Mikhaleva J."/>
            <person name="Olsen L.C."/>
            <person name="Jubin C."/>
            <person name="Canestro C."/>
            <person name="Bouquet J.M."/>
            <person name="Danks G."/>
            <person name="Poulain J."/>
            <person name="Campsteijn C."/>
            <person name="Adamski M."/>
            <person name="Cross I."/>
            <person name="Yadetie F."/>
            <person name="Muffato M."/>
            <person name="Louis A."/>
            <person name="Butcher S."/>
            <person name="Tsagkogeorga G."/>
            <person name="Konrad A."/>
            <person name="Singh S."/>
            <person name="Jensen M.F."/>
            <person name="Cong E.H."/>
            <person name="Eikeseth-Otteraa H."/>
            <person name="Noel B."/>
            <person name="Anthouard V."/>
            <person name="Porcel B.M."/>
            <person name="Kachouri-Lafond R."/>
            <person name="Nishino A."/>
            <person name="Ugolini M."/>
            <person name="Chourrout P."/>
            <person name="Nishida H."/>
            <person name="Aasland R."/>
            <person name="Huzurbazar S."/>
            <person name="Westhof E."/>
            <person name="Delsuc F."/>
            <person name="Lehrach H."/>
            <person name="Reinhardt R."/>
            <person name="Weissenbach J."/>
            <person name="Roy S.W."/>
            <person name="Artiguenave F."/>
            <person name="Postlethwait J.H."/>
            <person name="Manak J.R."/>
            <person name="Thompson E.M."/>
            <person name="Jaillon O."/>
            <person name="Du Pasquier L."/>
            <person name="Boudinot P."/>
            <person name="Liberles D.A."/>
            <person name="Volff J.N."/>
            <person name="Philippe H."/>
            <person name="Lenhard B."/>
            <person name="Roest Crollius H."/>
            <person name="Wincker P."/>
            <person name="Chourrout D."/>
        </authorList>
    </citation>
    <scope>NUCLEOTIDE SEQUENCE [LARGE SCALE GENOMIC DNA]</scope>
</reference>
<dbReference type="InterPro" id="IPR004328">
    <property type="entry name" value="BRO1_dom"/>
</dbReference>
<dbReference type="GO" id="GO:0005768">
    <property type="term" value="C:endosome"/>
    <property type="evidence" value="ECO:0007669"/>
    <property type="project" value="TreeGrafter"/>
</dbReference>
<protein>
    <recommendedName>
        <fullName evidence="2">BRO1 domain-containing protein</fullName>
    </recommendedName>
</protein>
<evidence type="ECO:0000313" key="3">
    <source>
        <dbReference type="EMBL" id="CBY39447.1"/>
    </source>
</evidence>
<accession>E4YVG2</accession>